<reference evidence="1 2" key="1">
    <citation type="submission" date="2016-01" db="EMBL/GenBank/DDBJ databases">
        <title>The new phylogeny of the genus Mycobacterium.</title>
        <authorList>
            <person name="Tarcisio F."/>
            <person name="Conor M."/>
            <person name="Antonella G."/>
            <person name="Elisabetta G."/>
            <person name="Giulia F.S."/>
            <person name="Sara T."/>
            <person name="Anna F."/>
            <person name="Clotilde B."/>
            <person name="Roberto B."/>
            <person name="Veronica D.S."/>
            <person name="Fabio R."/>
            <person name="Monica P."/>
            <person name="Olivier J."/>
            <person name="Enrico T."/>
            <person name="Nicola S."/>
        </authorList>
    </citation>
    <scope>NUCLEOTIDE SEQUENCE [LARGE SCALE GENOMIC DNA]</scope>
    <source>
        <strain evidence="1 2">DSM 45394</strain>
    </source>
</reference>
<evidence type="ECO:0008006" key="3">
    <source>
        <dbReference type="Google" id="ProtNLM"/>
    </source>
</evidence>
<keyword evidence="2" id="KW-1185">Reference proteome</keyword>
<dbReference type="AlphaFoldDB" id="A0A1X1YDW1"/>
<accession>A0A1X1YDW1</accession>
<dbReference type="OrthoDB" id="4764788at2"/>
<gene>
    <name evidence="1" type="ORF">AWC16_17855</name>
</gene>
<protein>
    <recommendedName>
        <fullName evidence="3">PE domain-containing protein</fullName>
    </recommendedName>
</protein>
<evidence type="ECO:0000313" key="2">
    <source>
        <dbReference type="Proteomes" id="UP000193866"/>
    </source>
</evidence>
<dbReference type="EMBL" id="LQPG01000030">
    <property type="protein sequence ID" value="ORW09234.1"/>
    <property type="molecule type" value="Genomic_DNA"/>
</dbReference>
<dbReference type="Proteomes" id="UP000193866">
    <property type="component" value="Unassembled WGS sequence"/>
</dbReference>
<name>A0A1X1YDW1_9MYCO</name>
<organism evidence="1 2">
    <name type="scientific">Mycolicibacter longobardus</name>
    <dbReference type="NCBI Taxonomy" id="1108812"/>
    <lineage>
        <taxon>Bacteria</taxon>
        <taxon>Bacillati</taxon>
        <taxon>Actinomycetota</taxon>
        <taxon>Actinomycetes</taxon>
        <taxon>Mycobacteriales</taxon>
        <taxon>Mycobacteriaceae</taxon>
        <taxon>Mycolicibacter</taxon>
    </lineage>
</organism>
<proteinExistence type="predicted"/>
<evidence type="ECO:0000313" key="1">
    <source>
        <dbReference type="EMBL" id="ORW09234.1"/>
    </source>
</evidence>
<comment type="caution">
    <text evidence="1">The sequence shown here is derived from an EMBL/GenBank/DDBJ whole genome shotgun (WGS) entry which is preliminary data.</text>
</comment>
<sequence>MAPLAGSPEANADPFGWIDDLVDPAWGLEMSSTALSLQAVASDPFQDLYVTLHPMGQDFLDDPNSALFLQVINEPFDILFGRDLIGNGDAGGRLGR</sequence>
<dbReference type="RefSeq" id="WP_085265868.1">
    <property type="nucleotide sequence ID" value="NZ_JACKVG010000005.1"/>
</dbReference>